<protein>
    <recommendedName>
        <fullName evidence="1">Ubiquitin-like modifier-activating enzyme Atg7 N-terminal domain-containing protein</fullName>
    </recommendedName>
</protein>
<sequence length="197" mass="22956">MNMIVFINNIDKKLLDICDLILESIKNGNSLKNPPLLMSFLLLTYVDLKKYCFNYWFGFPVLSTSSSFTSRSISRLDTLLKTPTSSNWYLITMAFNRNTKYFVLLSRSRRLSINSKIFASILNSNLGWPLRNFLYSILHTWGNVLKEVEILCYRGCWQHARLEVFDWSFWLVEGMGLSSHRGDDDPLSKITGWDNNK</sequence>
<evidence type="ECO:0000259" key="1">
    <source>
        <dbReference type="Pfam" id="PF16420"/>
    </source>
</evidence>
<organism evidence="2">
    <name type="scientific">Amphimedon queenslandica</name>
    <name type="common">Sponge</name>
    <dbReference type="NCBI Taxonomy" id="400682"/>
    <lineage>
        <taxon>Eukaryota</taxon>
        <taxon>Metazoa</taxon>
        <taxon>Porifera</taxon>
        <taxon>Demospongiae</taxon>
        <taxon>Heteroscleromorpha</taxon>
        <taxon>Haplosclerida</taxon>
        <taxon>Niphatidae</taxon>
        <taxon>Amphimedon</taxon>
    </lineage>
</organism>
<dbReference type="InParanoid" id="A0A1X7SI75"/>
<dbReference type="STRING" id="400682.A0A1X7SI75"/>
<dbReference type="EnsemblMetazoa" id="Aqu2.1.01810_001">
    <property type="protein sequence ID" value="Aqu2.1.01810_001"/>
    <property type="gene ID" value="Aqu2.1.01810"/>
</dbReference>
<dbReference type="Gene3D" id="3.40.140.70">
    <property type="entry name" value="Ubiquitin-like modifier-activating enzyme ATG7 N-terminal domain"/>
    <property type="match status" value="1"/>
</dbReference>
<proteinExistence type="predicted"/>
<accession>A0A1X7SI75</accession>
<dbReference type="AlphaFoldDB" id="A0A1X7SI75"/>
<dbReference type="Gene3D" id="3.40.140.100">
    <property type="entry name" value="Ubiquitin-like modifier-activating enzyme ATG7 C-terminal domain"/>
    <property type="match status" value="1"/>
</dbReference>
<feature type="domain" description="Ubiquitin-like modifier-activating enzyme Atg7 N-terminal" evidence="1">
    <location>
        <begin position="14"/>
        <end position="196"/>
    </location>
</feature>
<evidence type="ECO:0000313" key="2">
    <source>
        <dbReference type="EnsemblMetazoa" id="Aqu2.1.01810_001"/>
    </source>
</evidence>
<dbReference type="eggNOG" id="KOG2337">
    <property type="taxonomic scope" value="Eukaryota"/>
</dbReference>
<dbReference type="Pfam" id="PF16420">
    <property type="entry name" value="ATG7_N"/>
    <property type="match status" value="1"/>
</dbReference>
<dbReference type="InterPro" id="IPR042522">
    <property type="entry name" value="Atg7_N_1"/>
</dbReference>
<dbReference type="InterPro" id="IPR042523">
    <property type="entry name" value="Atg7_N_2"/>
</dbReference>
<reference evidence="2" key="1">
    <citation type="submission" date="2017-05" db="UniProtKB">
        <authorList>
            <consortium name="EnsemblMetazoa"/>
        </authorList>
    </citation>
    <scope>IDENTIFICATION</scope>
</reference>
<name>A0A1X7SI75_AMPQE</name>
<dbReference type="InterPro" id="IPR032197">
    <property type="entry name" value="Atg7_N"/>
</dbReference>